<feature type="signal peptide" evidence="5">
    <location>
        <begin position="1"/>
        <end position="19"/>
    </location>
</feature>
<accession>A0A6C0FXN9</accession>
<dbReference type="RefSeq" id="WP_162355795.1">
    <property type="nucleotide sequence ID" value="NZ_CP048209.1"/>
</dbReference>
<dbReference type="InterPro" id="IPR058627">
    <property type="entry name" value="MdtA-like_C"/>
</dbReference>
<keyword evidence="3 4" id="KW-0175">Coiled coil</keyword>
<evidence type="ECO:0000313" key="8">
    <source>
        <dbReference type="Proteomes" id="UP000476064"/>
    </source>
</evidence>
<proteinExistence type="inferred from homology"/>
<dbReference type="Gene3D" id="2.40.30.170">
    <property type="match status" value="1"/>
</dbReference>
<feature type="domain" description="Multidrug resistance protein MdtA-like C-terminal permuted SH3" evidence="6">
    <location>
        <begin position="291"/>
        <end position="347"/>
    </location>
</feature>
<gene>
    <name evidence="7" type="ORF">GXP70_07035</name>
</gene>
<organism evidence="7 8">
    <name type="scientific">Paenibacillus lycopersici</name>
    <dbReference type="NCBI Taxonomy" id="2704462"/>
    <lineage>
        <taxon>Bacteria</taxon>
        <taxon>Bacillati</taxon>
        <taxon>Bacillota</taxon>
        <taxon>Bacilli</taxon>
        <taxon>Bacillales</taxon>
        <taxon>Paenibacillaceae</taxon>
        <taxon>Paenibacillus</taxon>
    </lineage>
</organism>
<comment type="subcellular location">
    <subcellularLocation>
        <location evidence="1">Cell envelope</location>
    </subcellularLocation>
</comment>
<dbReference type="InterPro" id="IPR006143">
    <property type="entry name" value="RND_pump_MFP"/>
</dbReference>
<dbReference type="GO" id="GO:0030313">
    <property type="term" value="C:cell envelope"/>
    <property type="evidence" value="ECO:0007669"/>
    <property type="project" value="UniProtKB-SubCell"/>
</dbReference>
<sequence length="348" mass="37781">MIPATKPALRRFLPRRAAALCVALSLLTGCSLLPTEEEPLDPPALAEKTDPHATAPVTRGNMELYLATTATAVSAVNDTVSFPESGGILKKTYVAEGDRVKAGTTIAELDTGDLPIRLKLQKLTVEQRTLSYQDAIRSGADEDSLRLIKINMQAEQLQLNALQDEYNKALLLSPADGIVTYVNDLKPGEAVQAGDSMAIIADPDKVNFVYEATDVTKIRTVKDGTEVAITFDNKAYKGKVIQTPATAKKTDDDAVNRSNAKSLVIAVDPPKPTLKIGTYADIKLFLDKRDDVLMVPRQALKSMFGRNYVETIENNRVKEVDVEAGLKTNDSVEIIKGLTEGQNVVIDN</sequence>
<evidence type="ECO:0000256" key="5">
    <source>
        <dbReference type="SAM" id="SignalP"/>
    </source>
</evidence>
<reference evidence="7 8" key="1">
    <citation type="submission" date="2020-01" db="EMBL/GenBank/DDBJ databases">
        <title>Paenibacillus sp. nov., isolated from tomato rhizosphere.</title>
        <authorList>
            <person name="Weon H.-Y."/>
            <person name="Lee S.A."/>
        </authorList>
    </citation>
    <scope>NUCLEOTIDE SEQUENCE [LARGE SCALE GENOMIC DNA]</scope>
    <source>
        <strain evidence="7 8">12200R-189</strain>
    </source>
</reference>
<dbReference type="PANTHER" id="PTHR32347:SF14">
    <property type="entry name" value="EFFLUX SYSTEM COMPONENT YKNX-RELATED"/>
    <property type="match status" value="1"/>
</dbReference>
<evidence type="ECO:0000259" key="6">
    <source>
        <dbReference type="Pfam" id="PF25967"/>
    </source>
</evidence>
<dbReference type="Gene3D" id="6.20.50.140">
    <property type="match status" value="1"/>
</dbReference>
<evidence type="ECO:0000256" key="4">
    <source>
        <dbReference type="SAM" id="Coils"/>
    </source>
</evidence>
<dbReference type="GO" id="GO:0022857">
    <property type="term" value="F:transmembrane transporter activity"/>
    <property type="evidence" value="ECO:0007669"/>
    <property type="project" value="InterPro"/>
</dbReference>
<comment type="similarity">
    <text evidence="2">Belongs to the membrane fusion protein (MFP) (TC 8.A.1) family.</text>
</comment>
<keyword evidence="8" id="KW-1185">Reference proteome</keyword>
<dbReference type="NCBIfam" id="TIGR01730">
    <property type="entry name" value="RND_mfp"/>
    <property type="match status" value="1"/>
</dbReference>
<protein>
    <submittedName>
        <fullName evidence="7">Efflux RND transporter periplasmic adaptor subunit</fullName>
    </submittedName>
</protein>
<dbReference type="Proteomes" id="UP000476064">
    <property type="component" value="Chromosome"/>
</dbReference>
<evidence type="ECO:0000256" key="1">
    <source>
        <dbReference type="ARBA" id="ARBA00004196"/>
    </source>
</evidence>
<evidence type="ECO:0000256" key="3">
    <source>
        <dbReference type="ARBA" id="ARBA00023054"/>
    </source>
</evidence>
<dbReference type="SUPFAM" id="SSF111369">
    <property type="entry name" value="HlyD-like secretion proteins"/>
    <property type="match status" value="1"/>
</dbReference>
<dbReference type="PROSITE" id="PS51257">
    <property type="entry name" value="PROKAR_LIPOPROTEIN"/>
    <property type="match status" value="1"/>
</dbReference>
<dbReference type="InterPro" id="IPR050465">
    <property type="entry name" value="UPF0194_transport"/>
</dbReference>
<dbReference type="GO" id="GO:0016020">
    <property type="term" value="C:membrane"/>
    <property type="evidence" value="ECO:0007669"/>
    <property type="project" value="InterPro"/>
</dbReference>
<feature type="coiled-coil region" evidence="4">
    <location>
        <begin position="145"/>
        <end position="172"/>
    </location>
</feature>
<evidence type="ECO:0000313" key="7">
    <source>
        <dbReference type="EMBL" id="QHT59729.1"/>
    </source>
</evidence>
<dbReference type="Gene3D" id="2.40.50.100">
    <property type="match status" value="1"/>
</dbReference>
<dbReference type="Pfam" id="PF25967">
    <property type="entry name" value="RND-MFP_C"/>
    <property type="match status" value="1"/>
</dbReference>
<dbReference type="PANTHER" id="PTHR32347">
    <property type="entry name" value="EFFLUX SYSTEM COMPONENT YKNX-RELATED"/>
    <property type="match status" value="1"/>
</dbReference>
<keyword evidence="5" id="KW-0732">Signal</keyword>
<evidence type="ECO:0000256" key="2">
    <source>
        <dbReference type="ARBA" id="ARBA00009477"/>
    </source>
</evidence>
<feature type="chain" id="PRO_5038383422" evidence="5">
    <location>
        <begin position="20"/>
        <end position="348"/>
    </location>
</feature>
<dbReference type="KEGG" id="plyc:GXP70_07035"/>
<name>A0A6C0FXN9_9BACL</name>
<dbReference type="EMBL" id="CP048209">
    <property type="protein sequence ID" value="QHT59729.1"/>
    <property type="molecule type" value="Genomic_DNA"/>
</dbReference>
<dbReference type="AlphaFoldDB" id="A0A6C0FXN9"/>